<gene>
    <name evidence="1" type="ORF">Ga0074115_1539</name>
    <name evidence="2" type="ORF">Ga0076813_16654</name>
</gene>
<keyword evidence="4" id="KW-1185">Reference proteome</keyword>
<protein>
    <recommendedName>
        <fullName evidence="5">4a-hydroxytetrahydrobiopterin dehydratase</fullName>
    </recommendedName>
</protein>
<dbReference type="Proteomes" id="UP000051634">
    <property type="component" value="Unassembled WGS sequence"/>
</dbReference>
<evidence type="ECO:0000313" key="2">
    <source>
        <dbReference type="EMBL" id="KRT60092.1"/>
    </source>
</evidence>
<dbReference type="EMBL" id="LDXT01000044">
    <property type="protein sequence ID" value="KRT56543.1"/>
    <property type="molecule type" value="Genomic_DNA"/>
</dbReference>
<name>A0A0T5ZB91_9GAMM</name>
<dbReference type="RefSeq" id="WP_232433145.1">
    <property type="nucleotide sequence ID" value="NZ_KQ557046.1"/>
</dbReference>
<organism evidence="2 3">
    <name type="scientific">endosymbiont of Ridgeia piscesae</name>
    <dbReference type="NCBI Taxonomy" id="54398"/>
    <lineage>
        <taxon>Bacteria</taxon>
        <taxon>Pseudomonadati</taxon>
        <taxon>Pseudomonadota</taxon>
        <taxon>Gammaproteobacteria</taxon>
        <taxon>sulfur-oxidizing symbionts</taxon>
    </lineage>
</organism>
<comment type="caution">
    <text evidence="2">The sequence shown here is derived from an EMBL/GenBank/DDBJ whole genome shotgun (WGS) entry which is preliminary data.</text>
</comment>
<evidence type="ECO:0000313" key="1">
    <source>
        <dbReference type="EMBL" id="KRT56543.1"/>
    </source>
</evidence>
<proteinExistence type="predicted"/>
<dbReference type="AlphaFoldDB" id="A0A0T5ZB91"/>
<evidence type="ECO:0000313" key="3">
    <source>
        <dbReference type="Proteomes" id="UP000051276"/>
    </source>
</evidence>
<evidence type="ECO:0008006" key="5">
    <source>
        <dbReference type="Google" id="ProtNLM"/>
    </source>
</evidence>
<dbReference type="Proteomes" id="UP000051276">
    <property type="component" value="Unassembled WGS sequence"/>
</dbReference>
<evidence type="ECO:0000313" key="4">
    <source>
        <dbReference type="Proteomes" id="UP000051634"/>
    </source>
</evidence>
<reference evidence="3 4" key="1">
    <citation type="submission" date="2015-11" db="EMBL/GenBank/DDBJ databases">
        <title>The genome of Candidatus Endoriftia persephone in Ridgeia piscesae and population structure of the North Eastern Pacific vestimentiferan symbionts.</title>
        <authorList>
            <person name="Perez M."/>
            <person name="Juniper K.S."/>
        </authorList>
    </citation>
    <scope>NUCLEOTIDE SEQUENCE [LARGE SCALE GENOMIC DNA]</scope>
    <source>
        <strain evidence="2">Ind10</strain>
        <strain evidence="1">Ind11</strain>
    </source>
</reference>
<dbReference type="STRING" id="54398.Ga0074115_1539"/>
<accession>A0A0T5ZB91</accession>
<sequence length="65" mass="7371">MPKAETDRAALSWQGSDYQPTIDISVKKLPGFDSLKLIEQLKQVMAEQRSHPTWPHGVEYTITSD</sequence>
<dbReference type="SUPFAM" id="SSF82693">
    <property type="entry name" value="Multidrug efflux transporter AcrB pore domain, PN1, PN2, PC1 and PC2 subdomains"/>
    <property type="match status" value="1"/>
</dbReference>
<dbReference type="EMBL" id="LMXI01000029">
    <property type="protein sequence ID" value="KRT60092.1"/>
    <property type="molecule type" value="Genomic_DNA"/>
</dbReference>